<evidence type="ECO:0000313" key="2">
    <source>
        <dbReference type="Proteomes" id="UP000191112"/>
    </source>
</evidence>
<dbReference type="Pfam" id="PF18979">
    <property type="entry name" value="DUF5715"/>
    <property type="match status" value="1"/>
</dbReference>
<keyword evidence="2" id="KW-1185">Reference proteome</keyword>
<proteinExistence type="predicted"/>
<name>A0A1T5EVK4_9FLAO</name>
<gene>
    <name evidence="1" type="ORF">SAMN05660477_01615</name>
</gene>
<dbReference type="AlphaFoldDB" id="A0A1T5EVK4"/>
<organism evidence="1 2">
    <name type="scientific">Soonwooa buanensis</name>
    <dbReference type="NCBI Taxonomy" id="619805"/>
    <lineage>
        <taxon>Bacteria</taxon>
        <taxon>Pseudomonadati</taxon>
        <taxon>Bacteroidota</taxon>
        <taxon>Flavobacteriia</taxon>
        <taxon>Flavobacteriales</taxon>
        <taxon>Weeksellaceae</taxon>
        <taxon>Chryseobacterium group</taxon>
        <taxon>Soonwooa</taxon>
    </lineage>
</organism>
<reference evidence="1 2" key="1">
    <citation type="submission" date="2017-02" db="EMBL/GenBank/DDBJ databases">
        <authorList>
            <person name="Peterson S.W."/>
        </authorList>
    </citation>
    <scope>NUCLEOTIDE SEQUENCE [LARGE SCALE GENOMIC DNA]</scope>
    <source>
        <strain evidence="1 2">DSM 22323</strain>
    </source>
</reference>
<dbReference type="EMBL" id="FUYZ01000004">
    <property type="protein sequence ID" value="SKB87926.1"/>
    <property type="molecule type" value="Genomic_DNA"/>
</dbReference>
<dbReference type="Gene3D" id="3.30.1380.10">
    <property type="match status" value="1"/>
</dbReference>
<accession>A0A1T5EVK4</accession>
<sequence>MSFFNKDLSLPNQFNKMKRYIFAFLLLNINFYFSQKNKSLDCYDLKKVLEVEATPLYQPHLDASKKFNIKLLKDSKDVTKYNNRGKMPKVKMTAKGYKVQKLDYSRPYLVSKAKTTLEKIGSKFSKDNKGATITVTSITRTLEDQCKLRKVNKNASLGISSHNYGNSFDISYVRFNGKLEHNTKLDAALLKVLKYYESLGRIYFIKEKQQSCYHVTVRNY</sequence>
<dbReference type="SUPFAM" id="SSF55166">
    <property type="entry name" value="Hedgehog/DD-peptidase"/>
    <property type="match status" value="1"/>
</dbReference>
<dbReference type="InterPro" id="IPR043769">
    <property type="entry name" value="DUF5715"/>
</dbReference>
<dbReference type="Proteomes" id="UP000191112">
    <property type="component" value="Unassembled WGS sequence"/>
</dbReference>
<protein>
    <submittedName>
        <fullName evidence="1">Uncharacterized protein</fullName>
    </submittedName>
</protein>
<dbReference type="InterPro" id="IPR009045">
    <property type="entry name" value="Zn_M74/Hedgehog-like"/>
</dbReference>
<evidence type="ECO:0000313" key="1">
    <source>
        <dbReference type="EMBL" id="SKB87926.1"/>
    </source>
</evidence>
<dbReference type="STRING" id="619805.SAMN05660477_01615"/>